<dbReference type="Pfam" id="PF13378">
    <property type="entry name" value="MR_MLE_C"/>
    <property type="match status" value="1"/>
</dbReference>
<keyword evidence="2" id="KW-0479">Metal-binding</keyword>
<evidence type="ECO:0000259" key="3">
    <source>
        <dbReference type="Pfam" id="PF02746"/>
    </source>
</evidence>
<comment type="similarity">
    <text evidence="1">Belongs to the mandelate racemase/muconate lactonizing enzyme family.</text>
</comment>
<dbReference type="Proteomes" id="UP001058461">
    <property type="component" value="Chromosome"/>
</dbReference>
<dbReference type="SFLD" id="SFLDG00180">
    <property type="entry name" value="muconate_cycloisomerase"/>
    <property type="match status" value="1"/>
</dbReference>
<evidence type="ECO:0000256" key="2">
    <source>
        <dbReference type="ARBA" id="ARBA00022723"/>
    </source>
</evidence>
<organism evidence="5 6">
    <name type="scientific">Marinobacterium rhizophilum</name>
    <dbReference type="NCBI Taxonomy" id="420402"/>
    <lineage>
        <taxon>Bacteria</taxon>
        <taxon>Pseudomonadati</taxon>
        <taxon>Pseudomonadota</taxon>
        <taxon>Gammaproteobacteria</taxon>
        <taxon>Oceanospirillales</taxon>
        <taxon>Oceanospirillaceae</taxon>
        <taxon>Marinobacterium</taxon>
    </lineage>
</organism>
<feature type="domain" description="Enolase C-terminal" evidence="4">
    <location>
        <begin position="153"/>
        <end position="357"/>
    </location>
</feature>
<accession>A0ABY5HPB4</accession>
<proteinExistence type="inferred from homology"/>
<sequence length="367" mass="39773">MKIASIDVFQVDLRGRHGGQALSGGRVVASVDSTIVRLVTDTGIIGWGESVPWGPVYLPAFARGVRAAIDEMAPQLIGLDPRQLGVMCEAMDQLLMGHGYAKHGLEMACWDIFGKSTGLPLYMLLGGMQSQELKVSAHIGARVDPQLEGMMARYRGDGIKQFAAKASGDAKADIAFIRALGERLEWDESVKVDVNGGWRVDEGLRVIRGIGDIDITLEQPCRTYEECRDLRRACGIPMILDECAADLNLLLRAREDGVLDGVSIKPGRVGGLSAARRMRDFCAELNVGVHIQCMGGSGITSAAISHLAHSTPERVLLHVWDPMNLIETETTDGAPVVERSRIRVDDRPGLGVSPRADVLGQPVARYR</sequence>
<dbReference type="PANTHER" id="PTHR48080:SF3">
    <property type="entry name" value="ENOLASE SUPERFAMILY MEMBER DDB_G0284701"/>
    <property type="match status" value="1"/>
</dbReference>
<dbReference type="InterPro" id="IPR036849">
    <property type="entry name" value="Enolase-like_C_sf"/>
</dbReference>
<dbReference type="RefSeq" id="WP_255855230.1">
    <property type="nucleotide sequence ID" value="NZ_CP073347.1"/>
</dbReference>
<gene>
    <name evidence="5" type="ORF">KDW95_05235</name>
</gene>
<keyword evidence="6" id="KW-1185">Reference proteome</keyword>
<protein>
    <submittedName>
        <fullName evidence="5">Mandelate racemase/muconate lactonizing enzyme family protein</fullName>
    </submittedName>
</protein>
<dbReference type="SUPFAM" id="SSF54826">
    <property type="entry name" value="Enolase N-terminal domain-like"/>
    <property type="match status" value="1"/>
</dbReference>
<dbReference type="Gene3D" id="3.20.20.120">
    <property type="entry name" value="Enolase-like C-terminal domain"/>
    <property type="match status" value="1"/>
</dbReference>
<dbReference type="PANTHER" id="PTHR48080">
    <property type="entry name" value="D-GALACTONATE DEHYDRATASE-RELATED"/>
    <property type="match status" value="1"/>
</dbReference>
<feature type="domain" description="Mandelate racemase/muconate lactonizing enzyme N-terminal" evidence="3">
    <location>
        <begin position="34"/>
        <end position="126"/>
    </location>
</feature>
<dbReference type="InterPro" id="IPR029065">
    <property type="entry name" value="Enolase_C-like"/>
</dbReference>
<reference evidence="5" key="1">
    <citation type="submission" date="2021-04" db="EMBL/GenBank/DDBJ databases">
        <title>Oceanospirillales bacteria with DddD are important DMSP degraders in coastal seawater.</title>
        <authorList>
            <person name="Liu J."/>
        </authorList>
    </citation>
    <scope>NUCLEOTIDE SEQUENCE</scope>
    <source>
        <strain evidence="5">D13-1</strain>
    </source>
</reference>
<evidence type="ECO:0000256" key="1">
    <source>
        <dbReference type="ARBA" id="ARBA00008031"/>
    </source>
</evidence>
<dbReference type="Pfam" id="PF02746">
    <property type="entry name" value="MR_MLE_N"/>
    <property type="match status" value="1"/>
</dbReference>
<evidence type="ECO:0000259" key="4">
    <source>
        <dbReference type="Pfam" id="PF13378"/>
    </source>
</evidence>
<name>A0ABY5HPB4_9GAMM</name>
<dbReference type="InterPro" id="IPR034593">
    <property type="entry name" value="DgoD-like"/>
</dbReference>
<dbReference type="EMBL" id="CP073347">
    <property type="protein sequence ID" value="UTW13067.1"/>
    <property type="molecule type" value="Genomic_DNA"/>
</dbReference>
<dbReference type="SFLD" id="SFLDS00001">
    <property type="entry name" value="Enolase"/>
    <property type="match status" value="1"/>
</dbReference>
<evidence type="ECO:0000313" key="5">
    <source>
        <dbReference type="EMBL" id="UTW13067.1"/>
    </source>
</evidence>
<dbReference type="Gene3D" id="3.30.390.10">
    <property type="entry name" value="Enolase-like, N-terminal domain"/>
    <property type="match status" value="1"/>
</dbReference>
<evidence type="ECO:0000313" key="6">
    <source>
        <dbReference type="Proteomes" id="UP001058461"/>
    </source>
</evidence>
<dbReference type="SUPFAM" id="SSF51604">
    <property type="entry name" value="Enolase C-terminal domain-like"/>
    <property type="match status" value="1"/>
</dbReference>
<dbReference type="InterPro" id="IPR013341">
    <property type="entry name" value="Mandelate_racemase_N_dom"/>
</dbReference>
<dbReference type="InterPro" id="IPR029017">
    <property type="entry name" value="Enolase-like_N"/>
</dbReference>